<dbReference type="SUPFAM" id="SSF48264">
    <property type="entry name" value="Cytochrome P450"/>
    <property type="match status" value="1"/>
</dbReference>
<evidence type="ECO:0000256" key="2">
    <source>
        <dbReference type="ARBA" id="ARBA00022723"/>
    </source>
</evidence>
<evidence type="ECO:0000256" key="4">
    <source>
        <dbReference type="ARBA" id="ARBA00023004"/>
    </source>
</evidence>
<evidence type="ECO:0000256" key="5">
    <source>
        <dbReference type="SAM" id="Phobius"/>
    </source>
</evidence>
<dbReference type="GO" id="GO:0004497">
    <property type="term" value="F:monooxygenase activity"/>
    <property type="evidence" value="ECO:0007669"/>
    <property type="project" value="InterPro"/>
</dbReference>
<dbReference type="GO" id="GO:0020037">
    <property type="term" value="F:heme binding"/>
    <property type="evidence" value="ECO:0007669"/>
    <property type="project" value="InterPro"/>
</dbReference>
<dbReference type="PANTHER" id="PTHR46300:SF11">
    <property type="entry name" value="OXIDOREDUCTASE, PUTATIVE-RELATED"/>
    <property type="match status" value="1"/>
</dbReference>
<dbReference type="Proteomes" id="UP000186955">
    <property type="component" value="Unassembled WGS sequence"/>
</dbReference>
<evidence type="ECO:0000256" key="1">
    <source>
        <dbReference type="ARBA" id="ARBA00010617"/>
    </source>
</evidence>
<dbReference type="InterPro" id="IPR001128">
    <property type="entry name" value="Cyt_P450"/>
</dbReference>
<dbReference type="GO" id="GO:0016705">
    <property type="term" value="F:oxidoreductase activity, acting on paired donors, with incorporation or reduction of molecular oxygen"/>
    <property type="evidence" value="ECO:0007669"/>
    <property type="project" value="InterPro"/>
</dbReference>
<name>A0A1Q5TC43_9EURO</name>
<accession>A0A1Q5TC43</accession>
<comment type="caution">
    <text evidence="6">The sequence shown here is derived from an EMBL/GenBank/DDBJ whole genome shotgun (WGS) entry which is preliminary data.</text>
</comment>
<proteinExistence type="inferred from homology"/>
<comment type="similarity">
    <text evidence="1">Belongs to the cytochrome P450 family.</text>
</comment>
<dbReference type="Gene3D" id="1.10.630.10">
    <property type="entry name" value="Cytochrome P450"/>
    <property type="match status" value="1"/>
</dbReference>
<dbReference type="InterPro" id="IPR036396">
    <property type="entry name" value="Cyt_P450_sf"/>
</dbReference>
<keyword evidence="5" id="KW-0812">Transmembrane</keyword>
<gene>
    <name evidence="6" type="ORF">PENSUB_9717</name>
</gene>
<dbReference type="EMBL" id="MNBE01000683">
    <property type="protein sequence ID" value="OKO97791.1"/>
    <property type="molecule type" value="Genomic_DNA"/>
</dbReference>
<sequence length="112" mass="12508">MLLTNLFTDWHQAFLIYGGLTLLSFLVASVIWRSKSTSSGALPPAPAGWPLLGNMPDLIKAGSAKKLHLLMQYWAKQYGEVYRVRVGPVEQYMLNSDRAVKHLMDRNSAVTS</sequence>
<dbReference type="Pfam" id="PF00067">
    <property type="entry name" value="p450"/>
    <property type="match status" value="1"/>
</dbReference>
<keyword evidence="4" id="KW-0408">Iron</keyword>
<organism evidence="6 7">
    <name type="scientific">Penicillium subrubescens</name>
    <dbReference type="NCBI Taxonomy" id="1316194"/>
    <lineage>
        <taxon>Eukaryota</taxon>
        <taxon>Fungi</taxon>
        <taxon>Dikarya</taxon>
        <taxon>Ascomycota</taxon>
        <taxon>Pezizomycotina</taxon>
        <taxon>Eurotiomycetes</taxon>
        <taxon>Eurotiomycetidae</taxon>
        <taxon>Eurotiales</taxon>
        <taxon>Aspergillaceae</taxon>
        <taxon>Penicillium</taxon>
    </lineage>
</organism>
<protein>
    <submittedName>
        <fullName evidence="6">Uncharacterized protein</fullName>
    </submittedName>
</protein>
<keyword evidence="5" id="KW-1133">Transmembrane helix</keyword>
<keyword evidence="3" id="KW-0560">Oxidoreductase</keyword>
<dbReference type="GO" id="GO:0005506">
    <property type="term" value="F:iron ion binding"/>
    <property type="evidence" value="ECO:0007669"/>
    <property type="project" value="InterPro"/>
</dbReference>
<feature type="transmembrane region" description="Helical" evidence="5">
    <location>
        <begin position="12"/>
        <end position="32"/>
    </location>
</feature>
<dbReference type="InterPro" id="IPR050364">
    <property type="entry name" value="Cytochrome_P450_fung"/>
</dbReference>
<keyword evidence="2" id="KW-0479">Metal-binding</keyword>
<keyword evidence="5" id="KW-0472">Membrane</keyword>
<dbReference type="GO" id="GO:0043386">
    <property type="term" value="P:mycotoxin biosynthetic process"/>
    <property type="evidence" value="ECO:0007669"/>
    <property type="project" value="UniProtKB-ARBA"/>
</dbReference>
<dbReference type="PANTHER" id="PTHR46300">
    <property type="entry name" value="P450, PUTATIVE (EUROFUNG)-RELATED-RELATED"/>
    <property type="match status" value="1"/>
</dbReference>
<reference evidence="6 7" key="1">
    <citation type="submission" date="2016-10" db="EMBL/GenBank/DDBJ databases">
        <title>Genome sequence of the ascomycete fungus Penicillium subrubescens.</title>
        <authorList>
            <person name="De Vries R.P."/>
            <person name="Peng M."/>
            <person name="Dilokpimol A."/>
            <person name="Hilden K."/>
            <person name="Makela M.R."/>
            <person name="Grigoriev I."/>
            <person name="Riley R."/>
            <person name="Granchi Z."/>
        </authorList>
    </citation>
    <scope>NUCLEOTIDE SEQUENCE [LARGE SCALE GENOMIC DNA]</scope>
    <source>
        <strain evidence="6 7">CBS 132785</strain>
    </source>
</reference>
<dbReference type="STRING" id="1316194.A0A1Q5TC43"/>
<evidence type="ECO:0000313" key="7">
    <source>
        <dbReference type="Proteomes" id="UP000186955"/>
    </source>
</evidence>
<keyword evidence="7" id="KW-1185">Reference proteome</keyword>
<evidence type="ECO:0000313" key="6">
    <source>
        <dbReference type="EMBL" id="OKO97791.1"/>
    </source>
</evidence>
<dbReference type="AlphaFoldDB" id="A0A1Q5TC43"/>
<evidence type="ECO:0000256" key="3">
    <source>
        <dbReference type="ARBA" id="ARBA00023002"/>
    </source>
</evidence>